<keyword evidence="1" id="KW-0812">Transmembrane</keyword>
<gene>
    <name evidence="2" type="ORF">CLN94_03190</name>
</gene>
<dbReference type="InterPro" id="IPR021265">
    <property type="entry name" value="DUF2842"/>
</dbReference>
<evidence type="ECO:0000313" key="2">
    <source>
        <dbReference type="EMBL" id="PCD77525.1"/>
    </source>
</evidence>
<evidence type="ECO:0000256" key="1">
    <source>
        <dbReference type="SAM" id="Phobius"/>
    </source>
</evidence>
<sequence>MSLSYKARRRLSILALVVGLPAYIVAAVTLVNWFDAQFGRLPIWGELLVYIGLGFLWALPLKPIFTGVGREDPEAEQNKTERQGPSA</sequence>
<evidence type="ECO:0000313" key="3">
    <source>
        <dbReference type="Proteomes" id="UP000243507"/>
    </source>
</evidence>
<dbReference type="Pfam" id="PF11003">
    <property type="entry name" value="DUF2842"/>
    <property type="match status" value="1"/>
</dbReference>
<comment type="caution">
    <text evidence="2">The sequence shown here is derived from an EMBL/GenBank/DDBJ whole genome shotgun (WGS) entry which is preliminary data.</text>
</comment>
<keyword evidence="1" id="KW-1133">Transmembrane helix</keyword>
<keyword evidence="3" id="KW-1185">Reference proteome</keyword>
<evidence type="ECO:0008006" key="4">
    <source>
        <dbReference type="Google" id="ProtNLM"/>
    </source>
</evidence>
<keyword evidence="1" id="KW-0472">Membrane</keyword>
<reference evidence="2 3" key="1">
    <citation type="submission" date="2017-09" db="EMBL/GenBank/DDBJ databases">
        <title>A multilocus sequence analysis scheme for characterization of bacteria in the genus Thioclava.</title>
        <authorList>
            <person name="Liu Y."/>
            <person name="Shao Z."/>
        </authorList>
    </citation>
    <scope>NUCLEOTIDE SEQUENCE [LARGE SCALE GENOMIC DNA]</scope>
    <source>
        <strain evidence="2 3">CAU 1312</strain>
    </source>
</reference>
<dbReference type="OrthoDB" id="7510023at2"/>
<accession>A0A2A4CSE7</accession>
<dbReference type="Proteomes" id="UP000243507">
    <property type="component" value="Unassembled WGS sequence"/>
</dbReference>
<dbReference type="RefSeq" id="WP_096431060.1">
    <property type="nucleotide sequence ID" value="NZ_NTJD01000002.1"/>
</dbReference>
<organism evidence="2 3">
    <name type="scientific">Pseudothioclava arenosa</name>
    <dbReference type="NCBI Taxonomy" id="1795308"/>
    <lineage>
        <taxon>Bacteria</taxon>
        <taxon>Pseudomonadati</taxon>
        <taxon>Pseudomonadota</taxon>
        <taxon>Alphaproteobacteria</taxon>
        <taxon>Rhodobacterales</taxon>
        <taxon>Paracoccaceae</taxon>
        <taxon>Pseudothioclava</taxon>
    </lineage>
</organism>
<name>A0A2A4CSE7_9RHOB</name>
<proteinExistence type="predicted"/>
<protein>
    <recommendedName>
        <fullName evidence="4">DUF2842 domain-containing protein</fullName>
    </recommendedName>
</protein>
<dbReference type="EMBL" id="NTJD01000002">
    <property type="protein sequence ID" value="PCD77525.1"/>
    <property type="molecule type" value="Genomic_DNA"/>
</dbReference>
<dbReference type="AlphaFoldDB" id="A0A2A4CSE7"/>
<feature type="transmembrane region" description="Helical" evidence="1">
    <location>
        <begin position="43"/>
        <end position="61"/>
    </location>
</feature>